<protein>
    <submittedName>
        <fullName evidence="2">Uncharacterized protein</fullName>
    </submittedName>
</protein>
<dbReference type="EMBL" id="MU842826">
    <property type="protein sequence ID" value="KAK2032963.1"/>
    <property type="molecule type" value="Genomic_DNA"/>
</dbReference>
<dbReference type="AlphaFoldDB" id="A0AAD9HQ25"/>
<organism evidence="2 3">
    <name type="scientific">Colletotrichum zoysiae</name>
    <dbReference type="NCBI Taxonomy" id="1216348"/>
    <lineage>
        <taxon>Eukaryota</taxon>
        <taxon>Fungi</taxon>
        <taxon>Dikarya</taxon>
        <taxon>Ascomycota</taxon>
        <taxon>Pezizomycotina</taxon>
        <taxon>Sordariomycetes</taxon>
        <taxon>Hypocreomycetidae</taxon>
        <taxon>Glomerellales</taxon>
        <taxon>Glomerellaceae</taxon>
        <taxon>Colletotrichum</taxon>
        <taxon>Colletotrichum graminicola species complex</taxon>
    </lineage>
</organism>
<keyword evidence="3" id="KW-1185">Reference proteome</keyword>
<dbReference type="Proteomes" id="UP001232148">
    <property type="component" value="Unassembled WGS sequence"/>
</dbReference>
<sequence>MNPARLQHVTRIPWQLPLCSPFLPPPAQYSGSRRKVSGRTAVPSTELPQALEFNKPQSLDDLERVQLSQRWMKIFHELDIGTPVNDYRTVRIHNNLKAMPLIRFKMSKRHVMRAFDTKYFTEDKYEHPKAVLMRHYYEEDKKNKPLWMWFYGAGSDSPAVVSMAKYRMKLALHAALKDRGYDAQGRIIDPESETGIDTALRGDLKGTITCIAKSPRDVVKKLPKKELRLAMDDVVDALIRVKETDQKNRAQGIPSRMLGRGKPGRKLGGEVRRLWNSS</sequence>
<gene>
    <name evidence="2" type="ORF">LX32DRAFT_581917</name>
</gene>
<name>A0AAD9HQ25_9PEZI</name>
<comment type="caution">
    <text evidence="2">The sequence shown here is derived from an EMBL/GenBank/DDBJ whole genome shotgun (WGS) entry which is preliminary data.</text>
</comment>
<evidence type="ECO:0000313" key="3">
    <source>
        <dbReference type="Proteomes" id="UP001232148"/>
    </source>
</evidence>
<evidence type="ECO:0000313" key="2">
    <source>
        <dbReference type="EMBL" id="KAK2032963.1"/>
    </source>
</evidence>
<proteinExistence type="predicted"/>
<feature type="region of interest" description="Disordered" evidence="1">
    <location>
        <begin position="249"/>
        <end position="268"/>
    </location>
</feature>
<evidence type="ECO:0000256" key="1">
    <source>
        <dbReference type="SAM" id="MobiDB-lite"/>
    </source>
</evidence>
<accession>A0AAD9HQ25</accession>
<reference evidence="2" key="1">
    <citation type="submission" date="2021-06" db="EMBL/GenBank/DDBJ databases">
        <title>Comparative genomics, transcriptomics and evolutionary studies reveal genomic signatures of adaptation to plant cell wall in hemibiotrophic fungi.</title>
        <authorList>
            <consortium name="DOE Joint Genome Institute"/>
            <person name="Baroncelli R."/>
            <person name="Diaz J.F."/>
            <person name="Benocci T."/>
            <person name="Peng M."/>
            <person name="Battaglia E."/>
            <person name="Haridas S."/>
            <person name="Andreopoulos W."/>
            <person name="Labutti K."/>
            <person name="Pangilinan J."/>
            <person name="Floch G.L."/>
            <person name="Makela M.R."/>
            <person name="Henrissat B."/>
            <person name="Grigoriev I.V."/>
            <person name="Crouch J.A."/>
            <person name="De Vries R.P."/>
            <person name="Sukno S.A."/>
            <person name="Thon M.R."/>
        </authorList>
    </citation>
    <scope>NUCLEOTIDE SEQUENCE</scope>
    <source>
        <strain evidence="2">MAFF235873</strain>
    </source>
</reference>